<dbReference type="Pfam" id="PF13191">
    <property type="entry name" value="AAA_16"/>
    <property type="match status" value="1"/>
</dbReference>
<sequence>MPQRAVSTPRLYGRTQERDILDRVLEQTRGGHGSALVLIGESGIGKTTLLRYAVARAADFRVLDCRGVPSETELAFAGLHELLWPVLDRIEDLPATQAAVLRGALGLGEHTDDRLLIGVAVLTLLSELADEKPVLVVIDDLHLLDEPSRNCLRFVSRRITEEPIAMLIAAHPGTLNPSGEQTPRLPVGGLDATSAAQLVTAHNPEMSSARTKRLIELTGGNPLALLELGRGASTLLGLTADRHLALGPRLRASFDTRLRALPGDERTVALIAAAADGTDVDTVHSAAILLGITGESWSAAVNSDLLRVSDGRITVDHPLIRAAVYDTADPEQRRAVHAALAQVYAERDPDRHDWHLAATAAQPDESIATTLDTAAERAWSRGGALSAAQLYRRAAALSPDSTAAASRLARAARAAWDGGDIESARELLAVADERVGPEATGAAAGGLAGLLQLGLGNPEHARRMLLRDAETAEPRFRDELRHLALRAAWAIGEPLTLAMLADIAGRTADSGTRLPPHRLPVTEVAIALGDEPHALRLYRESIERMRTEGPISWLGYSLAQQAILQLMTGRWDFAIADSKEALRLSEDFGGAQTNAYCYNTMGFIAALRGDEKTATELTARALDYSLPRRAYQVTATAHWCRGLAALGAGRPEDAFGWLDPIATPGHEAHQPTLAVLSAADAAEAAVRLGRLDRARAYLDLLTAHAELTRAPWASGDAARVRAQLSTDAEAESLFTQALATMPTTRAFTYARIRLLYGESLRRARHRRAALEQLRLAHSAFERFGARAWAERAAREIVMAGDRTIAAAAPPDADTAALLTAQELQVARLAATGLTNREIAARLLISPRTVGHHLSRIFAKLGLAGREDLANIDFENGFRLAP</sequence>
<dbReference type="InterPro" id="IPR000792">
    <property type="entry name" value="Tscrpt_reg_LuxR_C"/>
</dbReference>
<dbReference type="Pfam" id="PF00196">
    <property type="entry name" value="GerE"/>
    <property type="match status" value="1"/>
</dbReference>
<reference evidence="4 5" key="1">
    <citation type="submission" date="2021-01" db="EMBL/GenBank/DDBJ databases">
        <title>WGS of actinomycetes isolated from Thailand.</title>
        <authorList>
            <person name="Thawai C."/>
        </authorList>
    </citation>
    <scope>NUCLEOTIDE SEQUENCE [LARGE SCALE GENOMIC DNA]</scope>
    <source>
        <strain evidence="4 5">LPG 2</strain>
    </source>
</reference>
<name>A0ABS1M857_9NOCA</name>
<accession>A0ABS1M857</accession>
<dbReference type="CDD" id="cd06170">
    <property type="entry name" value="LuxR_C_like"/>
    <property type="match status" value="1"/>
</dbReference>
<dbReference type="Gene3D" id="3.40.50.300">
    <property type="entry name" value="P-loop containing nucleotide triphosphate hydrolases"/>
    <property type="match status" value="1"/>
</dbReference>
<keyword evidence="1" id="KW-0547">Nucleotide-binding</keyword>
<dbReference type="SMART" id="SM00382">
    <property type="entry name" value="AAA"/>
    <property type="match status" value="1"/>
</dbReference>
<comment type="caution">
    <text evidence="4">The sequence shown here is derived from an EMBL/GenBank/DDBJ whole genome shotgun (WGS) entry which is preliminary data.</text>
</comment>
<dbReference type="InterPro" id="IPR027417">
    <property type="entry name" value="P-loop_NTPase"/>
</dbReference>
<dbReference type="SMART" id="SM00421">
    <property type="entry name" value="HTH_LUXR"/>
    <property type="match status" value="1"/>
</dbReference>
<evidence type="ECO:0000259" key="3">
    <source>
        <dbReference type="PROSITE" id="PS50043"/>
    </source>
</evidence>
<dbReference type="InterPro" id="IPR036388">
    <property type="entry name" value="WH-like_DNA-bd_sf"/>
</dbReference>
<dbReference type="InterPro" id="IPR041664">
    <property type="entry name" value="AAA_16"/>
</dbReference>
<dbReference type="PROSITE" id="PS50043">
    <property type="entry name" value="HTH_LUXR_2"/>
    <property type="match status" value="1"/>
</dbReference>
<dbReference type="InterPro" id="IPR003593">
    <property type="entry name" value="AAA+_ATPase"/>
</dbReference>
<keyword evidence="5" id="KW-1185">Reference proteome</keyword>
<dbReference type="PANTHER" id="PTHR16305:SF35">
    <property type="entry name" value="TRANSCRIPTIONAL ACTIVATOR DOMAIN"/>
    <property type="match status" value="1"/>
</dbReference>
<dbReference type="RefSeq" id="WP_201949352.1">
    <property type="nucleotide sequence ID" value="NZ_JAERRJ010000007.1"/>
</dbReference>
<keyword evidence="2" id="KW-0067">ATP-binding</keyword>
<dbReference type="SUPFAM" id="SSF46894">
    <property type="entry name" value="C-terminal effector domain of the bipartite response regulators"/>
    <property type="match status" value="1"/>
</dbReference>
<proteinExistence type="predicted"/>
<evidence type="ECO:0000256" key="1">
    <source>
        <dbReference type="ARBA" id="ARBA00022741"/>
    </source>
</evidence>
<dbReference type="SUPFAM" id="SSF52540">
    <property type="entry name" value="P-loop containing nucleoside triphosphate hydrolases"/>
    <property type="match status" value="1"/>
</dbReference>
<organism evidence="4 5">
    <name type="scientific">Nocardia acididurans</name>
    <dbReference type="NCBI Taxonomy" id="2802282"/>
    <lineage>
        <taxon>Bacteria</taxon>
        <taxon>Bacillati</taxon>
        <taxon>Actinomycetota</taxon>
        <taxon>Actinomycetes</taxon>
        <taxon>Mycobacteriales</taxon>
        <taxon>Nocardiaceae</taxon>
        <taxon>Nocardia</taxon>
    </lineage>
</organism>
<dbReference type="PROSITE" id="PS00622">
    <property type="entry name" value="HTH_LUXR_1"/>
    <property type="match status" value="1"/>
</dbReference>
<gene>
    <name evidence="4" type="ORF">JK358_20700</name>
</gene>
<evidence type="ECO:0000313" key="5">
    <source>
        <dbReference type="Proteomes" id="UP000602198"/>
    </source>
</evidence>
<evidence type="ECO:0000313" key="4">
    <source>
        <dbReference type="EMBL" id="MBL1076820.1"/>
    </source>
</evidence>
<feature type="domain" description="HTH luxR-type" evidence="3">
    <location>
        <begin position="811"/>
        <end position="876"/>
    </location>
</feature>
<dbReference type="EMBL" id="JAERRJ010000007">
    <property type="protein sequence ID" value="MBL1076820.1"/>
    <property type="molecule type" value="Genomic_DNA"/>
</dbReference>
<dbReference type="InterPro" id="IPR016032">
    <property type="entry name" value="Sig_transdc_resp-reg_C-effctor"/>
</dbReference>
<evidence type="ECO:0000256" key="2">
    <source>
        <dbReference type="ARBA" id="ARBA00022840"/>
    </source>
</evidence>
<dbReference type="PRINTS" id="PR00038">
    <property type="entry name" value="HTHLUXR"/>
</dbReference>
<dbReference type="Gene3D" id="1.10.10.10">
    <property type="entry name" value="Winged helix-like DNA-binding domain superfamily/Winged helix DNA-binding domain"/>
    <property type="match status" value="1"/>
</dbReference>
<dbReference type="Proteomes" id="UP000602198">
    <property type="component" value="Unassembled WGS sequence"/>
</dbReference>
<dbReference type="InterPro" id="IPR011990">
    <property type="entry name" value="TPR-like_helical_dom_sf"/>
</dbReference>
<protein>
    <submittedName>
        <fullName evidence="4">AAA family ATPase</fullName>
    </submittedName>
</protein>
<dbReference type="PANTHER" id="PTHR16305">
    <property type="entry name" value="TESTICULAR SOLUBLE ADENYLYL CYCLASE"/>
    <property type="match status" value="1"/>
</dbReference>
<dbReference type="Gene3D" id="1.25.40.10">
    <property type="entry name" value="Tetratricopeptide repeat domain"/>
    <property type="match status" value="1"/>
</dbReference>
<dbReference type="SUPFAM" id="SSF48452">
    <property type="entry name" value="TPR-like"/>
    <property type="match status" value="1"/>
</dbReference>